<dbReference type="VEuPathDB" id="MicrosporidiaDB:M970_110770"/>
<dbReference type="VEuPathDB" id="MicrosporidiaDB:AEWD_110770"/>
<keyword evidence="1" id="KW-0687">Ribonucleoprotein</keyword>
<protein>
    <submittedName>
        <fullName evidence="1">40S ribosomal protein S7</fullName>
    </submittedName>
</protein>
<dbReference type="VEuPathDB" id="MicrosporidiaDB:ECU11_0780"/>
<gene>
    <name evidence="1" type="ORF">ECU11_0780</name>
</gene>
<dbReference type="GO" id="GO:0005840">
    <property type="term" value="C:ribosome"/>
    <property type="evidence" value="ECO:0007669"/>
    <property type="project" value="UniProtKB-KW"/>
</dbReference>
<reference evidence="1" key="1">
    <citation type="journal article" date="2013" name="Eukaryot. Cell">
        <title>Extremely Reduced Levels of Heterozygosity in the Vertebrate Pathogen Encephalitozoon cuniculi.</title>
        <authorList>
            <person name="Selman M."/>
            <person name="Sak B."/>
            <person name="Kvac M."/>
            <person name="Farinelli L."/>
            <person name="Weiss L.M."/>
            <person name="Corradi N."/>
        </authorList>
    </citation>
    <scope>NUCLEOTIDE SEQUENCE</scope>
</reference>
<dbReference type="OMA" id="IYALRHY"/>
<keyword evidence="1" id="KW-0689">Ribosomal protein</keyword>
<dbReference type="AlphaFoldDB" id="M1K711"/>
<dbReference type="VEuPathDB" id="MicrosporidiaDB:AEWQ_110770"/>
<dbReference type="EMBL" id="KC513604">
    <property type="protein sequence ID" value="AGE94972.1"/>
    <property type="molecule type" value="Genomic_DNA"/>
</dbReference>
<proteinExistence type="predicted"/>
<dbReference type="VEuPathDB" id="MicrosporidiaDB:AEWR_110770"/>
<accession>M1K711</accession>
<name>M1K711_ENCCN</name>
<sequence>MKKFHPLSMSTQTEAEMSIAGIIRKHAKDISAPPEVFDKISIQIIICDGGEKIMVVKVPRSILHGVQMNYSNIIKAAKQQFHDYYIMFVRNFEAEGGGKTMTKRKAKEVEEVWLANACFPFLLTGTRTDVRGVDDMVVNVLLERRTSLSRAEMDAIGAALHGLLGKNYIVDVNHHTKN</sequence>
<evidence type="ECO:0000313" key="1">
    <source>
        <dbReference type="EMBL" id="AGE94972.1"/>
    </source>
</evidence>
<organism evidence="1">
    <name type="scientific">Encephalitozoon cuniculi</name>
    <name type="common">Microsporidian parasite</name>
    <dbReference type="NCBI Taxonomy" id="6035"/>
    <lineage>
        <taxon>Eukaryota</taxon>
        <taxon>Fungi</taxon>
        <taxon>Fungi incertae sedis</taxon>
        <taxon>Microsporidia</taxon>
        <taxon>Unikaryonidae</taxon>
        <taxon>Encephalitozoon</taxon>
    </lineage>
</organism>